<feature type="transmembrane region" description="Helical" evidence="6">
    <location>
        <begin position="79"/>
        <end position="101"/>
    </location>
</feature>
<evidence type="ECO:0000256" key="1">
    <source>
        <dbReference type="ARBA" id="ARBA00004651"/>
    </source>
</evidence>
<feature type="transmembrane region" description="Helical" evidence="6">
    <location>
        <begin position="143"/>
        <end position="167"/>
    </location>
</feature>
<feature type="transmembrane region" description="Helical" evidence="6">
    <location>
        <begin position="113"/>
        <end position="131"/>
    </location>
</feature>
<gene>
    <name evidence="7" type="ORF">LG45_03970</name>
</gene>
<keyword evidence="2" id="KW-1003">Cell membrane</keyword>
<feature type="transmembrane region" description="Helical" evidence="6">
    <location>
        <begin position="187"/>
        <end position="207"/>
    </location>
</feature>
<feature type="transmembrane region" description="Helical" evidence="6">
    <location>
        <begin position="400"/>
        <end position="423"/>
    </location>
</feature>
<feature type="transmembrane region" description="Helical" evidence="6">
    <location>
        <begin position="375"/>
        <end position="394"/>
    </location>
</feature>
<evidence type="ECO:0000256" key="5">
    <source>
        <dbReference type="ARBA" id="ARBA00023136"/>
    </source>
</evidence>
<organism evidence="7 8">
    <name type="scientific">Flavobacterium aquatile LMG 4008 = ATCC 11947</name>
    <dbReference type="NCBI Taxonomy" id="1453498"/>
    <lineage>
        <taxon>Bacteria</taxon>
        <taxon>Pseudomonadati</taxon>
        <taxon>Bacteroidota</taxon>
        <taxon>Flavobacteriia</taxon>
        <taxon>Flavobacteriales</taxon>
        <taxon>Flavobacteriaceae</taxon>
        <taxon>Flavobacterium</taxon>
    </lineage>
</organism>
<feature type="transmembrane region" description="Helical" evidence="6">
    <location>
        <begin position="308"/>
        <end position="326"/>
    </location>
</feature>
<feature type="transmembrane region" description="Helical" evidence="6">
    <location>
        <begin position="346"/>
        <end position="363"/>
    </location>
</feature>
<keyword evidence="8" id="KW-1185">Reference proteome</keyword>
<feature type="transmembrane region" description="Helical" evidence="6">
    <location>
        <begin position="459"/>
        <end position="475"/>
    </location>
</feature>
<dbReference type="GO" id="GO:0005886">
    <property type="term" value="C:plasma membrane"/>
    <property type="evidence" value="ECO:0007669"/>
    <property type="project" value="UniProtKB-SubCell"/>
</dbReference>
<name>A0A095SW35_9FLAO</name>
<dbReference type="OrthoDB" id="9814608at2"/>
<comment type="caution">
    <text evidence="7">The sequence shown here is derived from an EMBL/GenBank/DDBJ whole genome shotgun (WGS) entry which is preliminary data.</text>
</comment>
<dbReference type="RefSeq" id="WP_035124586.1">
    <property type="nucleotide sequence ID" value="NZ_JRHH01000002.1"/>
</dbReference>
<evidence type="ECO:0000256" key="2">
    <source>
        <dbReference type="ARBA" id="ARBA00022475"/>
    </source>
</evidence>
<feature type="transmembrane region" description="Helical" evidence="6">
    <location>
        <begin position="435"/>
        <end position="453"/>
    </location>
</feature>
<dbReference type="AlphaFoldDB" id="A0A095SW35"/>
<keyword evidence="4 6" id="KW-1133">Transmembrane helix</keyword>
<evidence type="ECO:0000256" key="4">
    <source>
        <dbReference type="ARBA" id="ARBA00022989"/>
    </source>
</evidence>
<evidence type="ECO:0000313" key="7">
    <source>
        <dbReference type="EMBL" id="KGD68812.1"/>
    </source>
</evidence>
<dbReference type="PANTHER" id="PTHR30250:SF11">
    <property type="entry name" value="O-ANTIGEN TRANSPORTER-RELATED"/>
    <property type="match status" value="1"/>
</dbReference>
<feature type="transmembrane region" description="Helical" evidence="6">
    <location>
        <begin position="266"/>
        <end position="288"/>
    </location>
</feature>
<feature type="transmembrane region" description="Helical" evidence="6">
    <location>
        <begin position="12"/>
        <end position="33"/>
    </location>
</feature>
<evidence type="ECO:0000256" key="6">
    <source>
        <dbReference type="SAM" id="Phobius"/>
    </source>
</evidence>
<dbReference type="InterPro" id="IPR002528">
    <property type="entry name" value="MATE_fam"/>
</dbReference>
<dbReference type="PANTHER" id="PTHR30250">
    <property type="entry name" value="PST FAMILY PREDICTED COLANIC ACID TRANSPORTER"/>
    <property type="match status" value="1"/>
</dbReference>
<evidence type="ECO:0000313" key="8">
    <source>
        <dbReference type="Proteomes" id="UP000029554"/>
    </source>
</evidence>
<keyword evidence="3 6" id="KW-0812">Transmembrane</keyword>
<dbReference type="Pfam" id="PF01554">
    <property type="entry name" value="MatE"/>
    <property type="match status" value="1"/>
</dbReference>
<sequence>MSLYKNLFKQTLIYGLATVLPRMLSFLLVMVHTDKLVKKDYGETTILLAYMVFFNVILSYGMETAFFRFYNSEENKKGVIQTSTISVFWTSIGFLFISLFLRKILSSWINVDVEYVTYAIWILVLDALVIIPFSKLRAEQRPIVYAVIKIGNVVINMALNVFFLLFLPEIAQNNPDSFLATLYFENFQIGYIFMANLIASLATFVVLSPNYFRLKWKLDVALWKRMMLYGFPILIAGIAFAVNEHLDKIILAYLLPENIGKSEVGAYAACYKLGLFMVLFATAFRLGIEPFFFSHAKNENAKQTYATITKFFVIFGSLILLSVIVFADLLKQIMIKDESYWEAMKVVPLIILANFFLGIYNNLSVWYKLTDKTKIGAYISIVGAVFTLLLNYLLIPKYSYMGSAIGTIAAYGSMMIISYVLGNKYYPIPYDMKKIGGYLGISILFSILSFYFFRENYLVGIPLILIFTYFIYYNEKETLLKIIKRKA</sequence>
<feature type="transmembrane region" description="Helical" evidence="6">
    <location>
        <begin position="45"/>
        <end position="67"/>
    </location>
</feature>
<proteinExistence type="predicted"/>
<feature type="transmembrane region" description="Helical" evidence="6">
    <location>
        <begin position="228"/>
        <end position="246"/>
    </location>
</feature>
<dbReference type="STRING" id="1453498.LG45_03970"/>
<dbReference type="GO" id="GO:0042910">
    <property type="term" value="F:xenobiotic transmembrane transporter activity"/>
    <property type="evidence" value="ECO:0007669"/>
    <property type="project" value="InterPro"/>
</dbReference>
<dbReference type="eggNOG" id="COG2244">
    <property type="taxonomic scope" value="Bacteria"/>
</dbReference>
<dbReference type="Proteomes" id="UP000029554">
    <property type="component" value="Unassembled WGS sequence"/>
</dbReference>
<comment type="subcellular location">
    <subcellularLocation>
        <location evidence="1">Cell membrane</location>
        <topology evidence="1">Multi-pass membrane protein</topology>
    </subcellularLocation>
</comment>
<dbReference type="GO" id="GO:0015297">
    <property type="term" value="F:antiporter activity"/>
    <property type="evidence" value="ECO:0007669"/>
    <property type="project" value="InterPro"/>
</dbReference>
<dbReference type="InterPro" id="IPR050833">
    <property type="entry name" value="Poly_Biosynth_Transport"/>
</dbReference>
<accession>A0A095SW35</accession>
<dbReference type="EMBL" id="JRHH01000002">
    <property type="protein sequence ID" value="KGD68812.1"/>
    <property type="molecule type" value="Genomic_DNA"/>
</dbReference>
<protein>
    <submittedName>
        <fullName evidence="7">Polysaccharide biosynthesis protein</fullName>
    </submittedName>
</protein>
<reference evidence="7 8" key="1">
    <citation type="submission" date="2014-09" db="EMBL/GenBank/DDBJ databases">
        <title>Whole Genome Shotgun of Flavobacterium aquatile LMG 4008.</title>
        <authorList>
            <person name="Gale A.N."/>
            <person name="Pipes S.E."/>
            <person name="Newman J.D."/>
        </authorList>
    </citation>
    <scope>NUCLEOTIDE SEQUENCE [LARGE SCALE GENOMIC DNA]</scope>
    <source>
        <strain evidence="7 8">LMG 4008</strain>
    </source>
</reference>
<evidence type="ECO:0000256" key="3">
    <source>
        <dbReference type="ARBA" id="ARBA00022692"/>
    </source>
</evidence>
<keyword evidence="5 6" id="KW-0472">Membrane</keyword>